<dbReference type="AlphaFoldDB" id="A0A1M4X6B8"/>
<sequence length="123" mass="14706">MEYSESLKKNRDFQVVYRKGTSFANRYLVMYVMENQLERNRVGISVSKKVGNSVVRHHLTRLIRESYRLHEQVFRSGYDMVIIVRVNAKDRNFRDIESALLHLAKLHHITKRQENENDINQND</sequence>
<dbReference type="Gene3D" id="3.30.230.10">
    <property type="match status" value="1"/>
</dbReference>
<comment type="similarity">
    <text evidence="6">Belongs to the RnpA family.</text>
</comment>
<evidence type="ECO:0000313" key="8">
    <source>
        <dbReference type="EMBL" id="SHE88977.1"/>
    </source>
</evidence>
<dbReference type="GO" id="GO:0042781">
    <property type="term" value="F:3'-tRNA processing endoribonuclease activity"/>
    <property type="evidence" value="ECO:0007669"/>
    <property type="project" value="TreeGrafter"/>
</dbReference>
<keyword evidence="4 6" id="KW-0378">Hydrolase</keyword>
<evidence type="ECO:0000256" key="5">
    <source>
        <dbReference type="ARBA" id="ARBA00022884"/>
    </source>
</evidence>
<dbReference type="NCBIfam" id="TIGR00188">
    <property type="entry name" value="rnpA"/>
    <property type="match status" value="1"/>
</dbReference>
<dbReference type="Pfam" id="PF00825">
    <property type="entry name" value="Ribonuclease_P"/>
    <property type="match status" value="1"/>
</dbReference>
<name>A0A1M4X6B8_9CLOT</name>
<evidence type="ECO:0000256" key="4">
    <source>
        <dbReference type="ARBA" id="ARBA00022801"/>
    </source>
</evidence>
<comment type="function">
    <text evidence="6">RNaseP catalyzes the removal of the 5'-leader sequence from pre-tRNA to produce the mature 5'-terminus. It can also cleave other RNA substrates such as 4.5S RNA. The protein component plays an auxiliary but essential role in vivo by binding to the 5'-leader sequence and broadening the substrate specificity of the ribozyme.</text>
</comment>
<comment type="subunit">
    <text evidence="6">Consists of a catalytic RNA component (M1 or rnpB) and a protein subunit.</text>
</comment>
<accession>A0A1M4X6B8</accession>
<keyword evidence="1 6" id="KW-0819">tRNA processing</keyword>
<evidence type="ECO:0000256" key="2">
    <source>
        <dbReference type="ARBA" id="ARBA00022722"/>
    </source>
</evidence>
<evidence type="ECO:0000313" key="9">
    <source>
        <dbReference type="Proteomes" id="UP000184245"/>
    </source>
</evidence>
<dbReference type="PANTHER" id="PTHR33992:SF1">
    <property type="entry name" value="RIBONUCLEASE P PROTEIN COMPONENT"/>
    <property type="match status" value="1"/>
</dbReference>
<reference evidence="8 9" key="1">
    <citation type="submission" date="2016-11" db="EMBL/GenBank/DDBJ databases">
        <authorList>
            <person name="Jaros S."/>
            <person name="Januszkiewicz K."/>
            <person name="Wedrychowicz H."/>
        </authorList>
    </citation>
    <scope>NUCLEOTIDE SEQUENCE [LARGE SCALE GENOMIC DNA]</scope>
    <source>
        <strain evidence="8 9">DSM 17459</strain>
    </source>
</reference>
<dbReference type="EC" id="3.1.26.5" evidence="6 7"/>
<dbReference type="OrthoDB" id="9810867at2"/>
<protein>
    <recommendedName>
        <fullName evidence="6 7">Ribonuclease P protein component</fullName>
        <shortName evidence="6">RNase P protein</shortName>
        <shortName evidence="6">RNaseP protein</shortName>
        <ecNumber evidence="6 7">3.1.26.5</ecNumber>
    </recommendedName>
    <alternativeName>
        <fullName evidence="6">Protein C5</fullName>
    </alternativeName>
</protein>
<dbReference type="GO" id="GO:0004526">
    <property type="term" value="F:ribonuclease P activity"/>
    <property type="evidence" value="ECO:0007669"/>
    <property type="project" value="UniProtKB-UniRule"/>
</dbReference>
<dbReference type="InterPro" id="IPR014721">
    <property type="entry name" value="Ribsml_uS5_D2-typ_fold_subgr"/>
</dbReference>
<dbReference type="InterPro" id="IPR020568">
    <property type="entry name" value="Ribosomal_Su5_D2-typ_SF"/>
</dbReference>
<dbReference type="GO" id="GO:0001682">
    <property type="term" value="P:tRNA 5'-leader removal"/>
    <property type="evidence" value="ECO:0007669"/>
    <property type="project" value="UniProtKB-UniRule"/>
</dbReference>
<keyword evidence="5 6" id="KW-0694">RNA-binding</keyword>
<evidence type="ECO:0000256" key="7">
    <source>
        <dbReference type="NCBIfam" id="TIGR00188"/>
    </source>
</evidence>
<organism evidence="8 9">
    <name type="scientific">Lactonifactor longoviformis DSM 17459</name>
    <dbReference type="NCBI Taxonomy" id="1122155"/>
    <lineage>
        <taxon>Bacteria</taxon>
        <taxon>Bacillati</taxon>
        <taxon>Bacillota</taxon>
        <taxon>Clostridia</taxon>
        <taxon>Eubacteriales</taxon>
        <taxon>Clostridiaceae</taxon>
        <taxon>Lactonifactor</taxon>
    </lineage>
</organism>
<dbReference type="HAMAP" id="MF_00227">
    <property type="entry name" value="RNase_P"/>
    <property type="match status" value="1"/>
</dbReference>
<dbReference type="GO" id="GO:0030677">
    <property type="term" value="C:ribonuclease P complex"/>
    <property type="evidence" value="ECO:0007669"/>
    <property type="project" value="TreeGrafter"/>
</dbReference>
<dbReference type="Proteomes" id="UP000184245">
    <property type="component" value="Unassembled WGS sequence"/>
</dbReference>
<dbReference type="SUPFAM" id="SSF54211">
    <property type="entry name" value="Ribosomal protein S5 domain 2-like"/>
    <property type="match status" value="1"/>
</dbReference>
<evidence type="ECO:0000256" key="1">
    <source>
        <dbReference type="ARBA" id="ARBA00022694"/>
    </source>
</evidence>
<keyword evidence="9" id="KW-1185">Reference proteome</keyword>
<evidence type="ECO:0000256" key="3">
    <source>
        <dbReference type="ARBA" id="ARBA00022759"/>
    </source>
</evidence>
<keyword evidence="2 6" id="KW-0540">Nuclease</keyword>
<dbReference type="InterPro" id="IPR000100">
    <property type="entry name" value="RNase_P"/>
</dbReference>
<gene>
    <name evidence="6" type="primary">rnpA</name>
    <name evidence="8" type="ORF">SAMN02745158_01846</name>
</gene>
<dbReference type="PANTHER" id="PTHR33992">
    <property type="entry name" value="RIBONUCLEASE P PROTEIN COMPONENT"/>
    <property type="match status" value="1"/>
</dbReference>
<evidence type="ECO:0000256" key="6">
    <source>
        <dbReference type="HAMAP-Rule" id="MF_00227"/>
    </source>
</evidence>
<proteinExistence type="inferred from homology"/>
<comment type="catalytic activity">
    <reaction evidence="6">
        <text>Endonucleolytic cleavage of RNA, removing 5'-extranucleotides from tRNA precursor.</text>
        <dbReference type="EC" id="3.1.26.5"/>
    </reaction>
</comment>
<keyword evidence="3 6" id="KW-0255">Endonuclease</keyword>
<dbReference type="RefSeq" id="WP_072851145.1">
    <property type="nucleotide sequence ID" value="NZ_FQVI01000008.1"/>
</dbReference>
<dbReference type="GO" id="GO:0000049">
    <property type="term" value="F:tRNA binding"/>
    <property type="evidence" value="ECO:0007669"/>
    <property type="project" value="UniProtKB-UniRule"/>
</dbReference>
<dbReference type="STRING" id="1122155.SAMN02745158_01846"/>
<dbReference type="EMBL" id="FQVI01000008">
    <property type="protein sequence ID" value="SHE88977.1"/>
    <property type="molecule type" value="Genomic_DNA"/>
</dbReference>